<keyword evidence="4" id="KW-0812">Transmembrane</keyword>
<dbReference type="EMBL" id="VDCQ01000107">
    <property type="protein sequence ID" value="TNJ56498.1"/>
    <property type="molecule type" value="Genomic_DNA"/>
</dbReference>
<evidence type="ECO:0000256" key="4">
    <source>
        <dbReference type="SAM" id="Phobius"/>
    </source>
</evidence>
<evidence type="ECO:0000256" key="3">
    <source>
        <dbReference type="ARBA" id="ARBA00023163"/>
    </source>
</evidence>
<sequence>MQIQSAESGLPGGEEMKLRDRLSTVFIQLFVSYASLLLLTTIIVGVTSHLYFTKRYNAELESMHDRMLSHTNELLENGVLAKAEQIYYDLTHNADAMYLFDHPLEGNHAKLIDVRDTFQNTLRLYPDIVDSLFIYYRDRGLIVSSQHGVAYLNTAEGKRTVPIDWIERMERDNLRSLWMETRKIPANVQMPTVGTEAVSYVRASPYAKKEGQADGYIAVNLKASVIRSLISAGKSSDEGQELIVDAHGAVIAAEGAAADAGLQHSGPLRQAISERADAQGKGSFTFADAGKTYFVSFATVPSTGWKLIQATPVNQFYKQSYAIQRNLLLLCLGAVAVGLVFALRWSRSMYSPVKRLLQSVRGQFSPALQQADQKGNEFKQLDRMVSTLSGKMHELEAAVQENRPLIKHNLVTGLLYRTIQTQTQLQDRMQVLSLNWSGASHCVLALRLEERKMNELGPEQRQIVIHNLIRELERLPLPDATCLAVSSDCFLYAVVSTVREKEEIAAQAAAMLSGYARGAFGVGTISGIGRRVKDPLQLHLSLDDAKTYIRYRYLHPEQTVFAHMEYESRERNTAELPERLLEDFAVALKCRNEPSVRASVERFAAEAAQGAHSVSRCLDGCRAMLDLYGKFAEETNACPDGMSRNDIAARFERLDSIKEFGEFLTELSAEALTALQERGISKGADIADKVKAFIESNLDNELSLQAAADHVSLNASYLSQLFKEETGHNYVEYVTERRIRAAARLITATDLKIEEIARRVGYNSPAYFIKKFKQLYGITPGTFKTDAASNPRTAHEFRSVAGEGGAR</sequence>
<keyword evidence="4" id="KW-1133">Transmembrane helix</keyword>
<dbReference type="PROSITE" id="PS00041">
    <property type="entry name" value="HTH_ARAC_FAMILY_1"/>
    <property type="match status" value="1"/>
</dbReference>
<dbReference type="Gene3D" id="3.30.450.20">
    <property type="entry name" value="PAS domain"/>
    <property type="match status" value="1"/>
</dbReference>
<dbReference type="OrthoDB" id="145012at2"/>
<comment type="caution">
    <text evidence="6">The sequence shown here is derived from an EMBL/GenBank/DDBJ whole genome shotgun (WGS) entry which is preliminary data.</text>
</comment>
<keyword evidence="7" id="KW-1185">Reference proteome</keyword>
<dbReference type="GO" id="GO:0043565">
    <property type="term" value="F:sequence-specific DNA binding"/>
    <property type="evidence" value="ECO:0007669"/>
    <property type="project" value="InterPro"/>
</dbReference>
<evidence type="ECO:0000259" key="5">
    <source>
        <dbReference type="PROSITE" id="PS01124"/>
    </source>
</evidence>
<keyword evidence="3" id="KW-0804">Transcription</keyword>
<reference evidence="6 7" key="1">
    <citation type="submission" date="2019-05" db="EMBL/GenBank/DDBJ databases">
        <title>We sequenced the genome of Paenibacillus hemerocallicola KCTC 33185 for further insight into its adaptation and study the phylogeny of Paenibacillus.</title>
        <authorList>
            <person name="Narsing Rao M.P."/>
        </authorList>
    </citation>
    <scope>NUCLEOTIDE SEQUENCE [LARGE SCALE GENOMIC DNA]</scope>
    <source>
        <strain evidence="6 7">KCTC 33185</strain>
    </source>
</reference>
<gene>
    <name evidence="6" type="ORF">FE784_38925</name>
</gene>
<dbReference type="Proteomes" id="UP000307943">
    <property type="component" value="Unassembled WGS sequence"/>
</dbReference>
<dbReference type="PROSITE" id="PS01124">
    <property type="entry name" value="HTH_ARAC_FAMILY_2"/>
    <property type="match status" value="1"/>
</dbReference>
<evidence type="ECO:0000256" key="1">
    <source>
        <dbReference type="ARBA" id="ARBA00023015"/>
    </source>
</evidence>
<feature type="transmembrane region" description="Helical" evidence="4">
    <location>
        <begin position="25"/>
        <end position="52"/>
    </location>
</feature>
<dbReference type="PANTHER" id="PTHR43280:SF2">
    <property type="entry name" value="HTH-TYPE TRANSCRIPTIONAL REGULATOR EXSA"/>
    <property type="match status" value="1"/>
</dbReference>
<feature type="domain" description="HTH araC/xylS-type" evidence="5">
    <location>
        <begin position="688"/>
        <end position="786"/>
    </location>
</feature>
<proteinExistence type="predicted"/>
<dbReference type="PRINTS" id="PR00032">
    <property type="entry name" value="HTHARAC"/>
</dbReference>
<dbReference type="Gene3D" id="1.10.10.60">
    <property type="entry name" value="Homeodomain-like"/>
    <property type="match status" value="2"/>
</dbReference>
<evidence type="ECO:0000256" key="2">
    <source>
        <dbReference type="ARBA" id="ARBA00023125"/>
    </source>
</evidence>
<accession>A0A5C4SXW0</accession>
<dbReference type="SUPFAM" id="SSF46689">
    <property type="entry name" value="Homeodomain-like"/>
    <property type="match status" value="2"/>
</dbReference>
<organism evidence="6 7">
    <name type="scientific">Paenibacillus hemerocallicola</name>
    <dbReference type="NCBI Taxonomy" id="1172614"/>
    <lineage>
        <taxon>Bacteria</taxon>
        <taxon>Bacillati</taxon>
        <taxon>Bacillota</taxon>
        <taxon>Bacilli</taxon>
        <taxon>Bacillales</taxon>
        <taxon>Paenibacillaceae</taxon>
        <taxon>Paenibacillus</taxon>
    </lineage>
</organism>
<keyword evidence="2" id="KW-0238">DNA-binding</keyword>
<dbReference type="AlphaFoldDB" id="A0A5C4SXW0"/>
<dbReference type="InterPro" id="IPR018062">
    <property type="entry name" value="HTH_AraC-typ_CS"/>
</dbReference>
<keyword evidence="4" id="KW-0472">Membrane</keyword>
<name>A0A5C4SXW0_9BACL</name>
<dbReference type="Pfam" id="PF12833">
    <property type="entry name" value="HTH_18"/>
    <property type="match status" value="1"/>
</dbReference>
<dbReference type="PANTHER" id="PTHR43280">
    <property type="entry name" value="ARAC-FAMILY TRANSCRIPTIONAL REGULATOR"/>
    <property type="match status" value="1"/>
</dbReference>
<evidence type="ECO:0000313" key="6">
    <source>
        <dbReference type="EMBL" id="TNJ56498.1"/>
    </source>
</evidence>
<dbReference type="InterPro" id="IPR009057">
    <property type="entry name" value="Homeodomain-like_sf"/>
</dbReference>
<protein>
    <submittedName>
        <fullName evidence="6">Helix-turn-helix domain-containing protein</fullName>
    </submittedName>
</protein>
<dbReference type="InterPro" id="IPR020449">
    <property type="entry name" value="Tscrpt_reg_AraC-type_HTH"/>
</dbReference>
<evidence type="ECO:0000313" key="7">
    <source>
        <dbReference type="Proteomes" id="UP000307943"/>
    </source>
</evidence>
<dbReference type="SMART" id="SM00342">
    <property type="entry name" value="HTH_ARAC"/>
    <property type="match status" value="1"/>
</dbReference>
<feature type="transmembrane region" description="Helical" evidence="4">
    <location>
        <begin position="327"/>
        <end position="345"/>
    </location>
</feature>
<dbReference type="GO" id="GO:0003700">
    <property type="term" value="F:DNA-binding transcription factor activity"/>
    <property type="evidence" value="ECO:0007669"/>
    <property type="project" value="InterPro"/>
</dbReference>
<dbReference type="InterPro" id="IPR018060">
    <property type="entry name" value="HTH_AraC"/>
</dbReference>
<keyword evidence="1" id="KW-0805">Transcription regulation</keyword>